<dbReference type="AlphaFoldDB" id="A0A2H3JSS7"/>
<organism evidence="2 3">
    <name type="scientific">Wolfiporia cocos (strain MD-104)</name>
    <name type="common">Brown rot fungus</name>
    <dbReference type="NCBI Taxonomy" id="742152"/>
    <lineage>
        <taxon>Eukaryota</taxon>
        <taxon>Fungi</taxon>
        <taxon>Dikarya</taxon>
        <taxon>Basidiomycota</taxon>
        <taxon>Agaricomycotina</taxon>
        <taxon>Agaricomycetes</taxon>
        <taxon>Polyporales</taxon>
        <taxon>Phaeolaceae</taxon>
        <taxon>Wolfiporia</taxon>
    </lineage>
</organism>
<evidence type="ECO:0000313" key="3">
    <source>
        <dbReference type="Proteomes" id="UP000218811"/>
    </source>
</evidence>
<dbReference type="OrthoDB" id="2756471at2759"/>
<dbReference type="EMBL" id="KB468168">
    <property type="protein sequence ID" value="PCH45011.1"/>
    <property type="molecule type" value="Genomic_DNA"/>
</dbReference>
<reference evidence="2 3" key="1">
    <citation type="journal article" date="2012" name="Science">
        <title>The Paleozoic origin of enzymatic lignin decomposition reconstructed from 31 fungal genomes.</title>
        <authorList>
            <person name="Floudas D."/>
            <person name="Binder M."/>
            <person name="Riley R."/>
            <person name="Barry K."/>
            <person name="Blanchette R.A."/>
            <person name="Henrissat B."/>
            <person name="Martinez A.T."/>
            <person name="Otillar R."/>
            <person name="Spatafora J.W."/>
            <person name="Yadav J.S."/>
            <person name="Aerts A."/>
            <person name="Benoit I."/>
            <person name="Boyd A."/>
            <person name="Carlson A."/>
            <person name="Copeland A."/>
            <person name="Coutinho P.M."/>
            <person name="de Vries R.P."/>
            <person name="Ferreira P."/>
            <person name="Findley K."/>
            <person name="Foster B."/>
            <person name="Gaskell J."/>
            <person name="Glotzer D."/>
            <person name="Gorecki P."/>
            <person name="Heitman J."/>
            <person name="Hesse C."/>
            <person name="Hori C."/>
            <person name="Igarashi K."/>
            <person name="Jurgens J.A."/>
            <person name="Kallen N."/>
            <person name="Kersten P."/>
            <person name="Kohler A."/>
            <person name="Kuees U."/>
            <person name="Kumar T.K.A."/>
            <person name="Kuo A."/>
            <person name="LaButti K."/>
            <person name="Larrondo L.F."/>
            <person name="Lindquist E."/>
            <person name="Ling A."/>
            <person name="Lombard V."/>
            <person name="Lucas S."/>
            <person name="Lundell T."/>
            <person name="Martin R."/>
            <person name="McLaughlin D.J."/>
            <person name="Morgenstern I."/>
            <person name="Morin E."/>
            <person name="Murat C."/>
            <person name="Nagy L.G."/>
            <person name="Nolan M."/>
            <person name="Ohm R.A."/>
            <person name="Patyshakuliyeva A."/>
            <person name="Rokas A."/>
            <person name="Ruiz-Duenas F.J."/>
            <person name="Sabat G."/>
            <person name="Salamov A."/>
            <person name="Samejima M."/>
            <person name="Schmutz J."/>
            <person name="Slot J.C."/>
            <person name="St John F."/>
            <person name="Stenlid J."/>
            <person name="Sun H."/>
            <person name="Sun S."/>
            <person name="Syed K."/>
            <person name="Tsang A."/>
            <person name="Wiebenga A."/>
            <person name="Young D."/>
            <person name="Pisabarro A."/>
            <person name="Eastwood D.C."/>
            <person name="Martin F."/>
            <person name="Cullen D."/>
            <person name="Grigoriev I.V."/>
            <person name="Hibbett D.S."/>
        </authorList>
    </citation>
    <scope>NUCLEOTIDE SEQUENCE [LARGE SCALE GENOMIC DNA]</scope>
    <source>
        <strain evidence="2 3">MD-104</strain>
    </source>
</reference>
<evidence type="ECO:0000256" key="1">
    <source>
        <dbReference type="SAM" id="MobiDB-lite"/>
    </source>
</evidence>
<dbReference type="Proteomes" id="UP000218811">
    <property type="component" value="Unassembled WGS sequence"/>
</dbReference>
<sequence length="233" mass="25538">MKSSPDRKSRCEQIAIMRSPQESRLLVENTLATASGCIKRTAVLRAEKLQLTSMLFDGGALDSQVTDSQYIRNLTGEANGYSAPLAPPTNGSRIECTESQLDDVECEQTLVASWSQSTEAAGASDAPSKKSAKTSLSIDSPLSVPEHQLEPPSIIHGRLGTLLEFEVNMVRAMRQACEIEIQKLQVLLDEAHSFQDILQSEHNALMAWNEDLVCELEMRGIPVPQPPQSQYAV</sequence>
<evidence type="ECO:0000313" key="2">
    <source>
        <dbReference type="EMBL" id="PCH45011.1"/>
    </source>
</evidence>
<accession>A0A2H3JSS7</accession>
<proteinExistence type="predicted"/>
<feature type="region of interest" description="Disordered" evidence="1">
    <location>
        <begin position="117"/>
        <end position="149"/>
    </location>
</feature>
<keyword evidence="3" id="KW-1185">Reference proteome</keyword>
<gene>
    <name evidence="2" type="ORF">WOLCODRAFT_19307</name>
</gene>
<name>A0A2H3JSS7_WOLCO</name>
<protein>
    <submittedName>
        <fullName evidence="2">Uncharacterized protein</fullName>
    </submittedName>
</protein>